<dbReference type="PANTHER" id="PTHR23278:SF19">
    <property type="entry name" value="OBSCURIN"/>
    <property type="match status" value="1"/>
</dbReference>
<dbReference type="Gene3D" id="2.60.40.10">
    <property type="entry name" value="Immunoglobulins"/>
    <property type="match status" value="1"/>
</dbReference>
<dbReference type="OrthoDB" id="8825892at2759"/>
<dbReference type="PANTHER" id="PTHR23278">
    <property type="entry name" value="SIDESTEP PROTEIN"/>
    <property type="match status" value="1"/>
</dbReference>
<accession>A0A4Y2MVY6</accession>
<proteinExistence type="predicted"/>
<gene>
    <name evidence="1" type="ORF">AVEN_78066_1</name>
</gene>
<dbReference type="AlphaFoldDB" id="A0A4Y2MVY6"/>
<organism evidence="1 2">
    <name type="scientific">Araneus ventricosus</name>
    <name type="common">Orbweaver spider</name>
    <name type="synonym">Epeira ventricosa</name>
    <dbReference type="NCBI Taxonomy" id="182803"/>
    <lineage>
        <taxon>Eukaryota</taxon>
        <taxon>Metazoa</taxon>
        <taxon>Ecdysozoa</taxon>
        <taxon>Arthropoda</taxon>
        <taxon>Chelicerata</taxon>
        <taxon>Arachnida</taxon>
        <taxon>Araneae</taxon>
        <taxon>Araneomorphae</taxon>
        <taxon>Entelegynae</taxon>
        <taxon>Araneoidea</taxon>
        <taxon>Araneidae</taxon>
        <taxon>Araneus</taxon>
    </lineage>
</organism>
<keyword evidence="2" id="KW-1185">Reference proteome</keyword>
<dbReference type="Proteomes" id="UP000499080">
    <property type="component" value="Unassembled WGS sequence"/>
</dbReference>
<name>A0A4Y2MVY6_ARAVE</name>
<dbReference type="InterPro" id="IPR013783">
    <property type="entry name" value="Ig-like_fold"/>
</dbReference>
<dbReference type="EMBL" id="BGPR01007959">
    <property type="protein sequence ID" value="GBN30679.1"/>
    <property type="molecule type" value="Genomic_DNA"/>
</dbReference>
<evidence type="ECO:0000313" key="1">
    <source>
        <dbReference type="EMBL" id="GBN30679.1"/>
    </source>
</evidence>
<dbReference type="InterPro" id="IPR036179">
    <property type="entry name" value="Ig-like_dom_sf"/>
</dbReference>
<comment type="caution">
    <text evidence="1">The sequence shown here is derived from an EMBL/GenBank/DDBJ whole genome shotgun (WGS) entry which is preliminary data.</text>
</comment>
<dbReference type="SUPFAM" id="SSF48726">
    <property type="entry name" value="Immunoglobulin"/>
    <property type="match status" value="1"/>
</dbReference>
<sequence length="198" mass="22570">MEKKIREKGIPRFPKVVQHGSGHRSGVITNGAGERYKENEIYGCDPSPAVKWWRDAELLDDSYYITPQGFARNELLLPSLKRADLMTQLTCQVSNSNLTAPVTSSVIIDMNRNDLLYPLELKWQKFAEVIPPEKIPGVDESTQQEDFGEENSILDPTVSHIQRQQVTKVRHICSNSKNFNGKKGRWIFSSILRRTQGK</sequence>
<evidence type="ECO:0000313" key="2">
    <source>
        <dbReference type="Proteomes" id="UP000499080"/>
    </source>
</evidence>
<reference evidence="1 2" key="1">
    <citation type="journal article" date="2019" name="Sci. Rep.">
        <title>Orb-weaving spider Araneus ventricosus genome elucidates the spidroin gene catalogue.</title>
        <authorList>
            <person name="Kono N."/>
            <person name="Nakamura H."/>
            <person name="Ohtoshi R."/>
            <person name="Moran D.A.P."/>
            <person name="Shinohara A."/>
            <person name="Yoshida Y."/>
            <person name="Fujiwara M."/>
            <person name="Mori M."/>
            <person name="Tomita M."/>
            <person name="Arakawa K."/>
        </authorList>
    </citation>
    <scope>NUCLEOTIDE SEQUENCE [LARGE SCALE GENOMIC DNA]</scope>
</reference>
<evidence type="ECO:0008006" key="3">
    <source>
        <dbReference type="Google" id="ProtNLM"/>
    </source>
</evidence>
<protein>
    <recommendedName>
        <fullName evidence="3">Ig-like domain-containing protein</fullName>
    </recommendedName>
</protein>